<evidence type="ECO:0000256" key="4">
    <source>
        <dbReference type="SAM" id="MobiDB-lite"/>
    </source>
</evidence>
<dbReference type="Proteomes" id="UP000075920">
    <property type="component" value="Unassembled WGS sequence"/>
</dbReference>
<accession>A0A182W238</accession>
<feature type="region of interest" description="Disordered" evidence="4">
    <location>
        <begin position="1"/>
        <end position="35"/>
    </location>
</feature>
<dbReference type="InterPro" id="IPR053940">
    <property type="entry name" value="UTP25_NTPase-like"/>
</dbReference>
<feature type="domain" description="UTP25 NTP hydrolase-like" evidence="6">
    <location>
        <begin position="199"/>
        <end position="242"/>
    </location>
</feature>
<dbReference type="PANTHER" id="PTHR12933">
    <property type="entry name" value="ORF PROTEIN-RELATED"/>
    <property type="match status" value="1"/>
</dbReference>
<feature type="compositionally biased region" description="Polar residues" evidence="4">
    <location>
        <begin position="1"/>
        <end position="27"/>
    </location>
</feature>
<dbReference type="AlphaFoldDB" id="A0A182W238"/>
<feature type="region of interest" description="Disordered" evidence="4">
    <location>
        <begin position="55"/>
        <end position="84"/>
    </location>
</feature>
<dbReference type="STRING" id="112268.A0A182W238"/>
<sequence>IQAQKRQIEESLQQANASTDENAIGSSDSEEDVSEMLDDATFARLSVKFNNQIGQVIGRNDDTDVEEEEVEEEDGDSRNDDTIEDKMEAEPSVQGLSYEIEQCDSGLLLENEVESAESQYDKSDVDLFPDDPPSGDDEATTNDPYILHTAYNLSPSMLETLAAEPRRVQTSTMSFLMNGQGHHAIKLTVGKTMQKPNVSEEPTVGRECRDQGFVRPEVLIIVPFRESALQCVSLLKRLFADEQEKGTLLLSAFQLPEFRLLYNKHFHNYRVLPQARTVAMTRCLIYNPSYIDFVRLRNYFKKEELSFTQICEYTTDAEIGRARDIHRIRGIRHLILYASPIFPHFYPELVNLMMKENQNPHDGVEDASMTVTS</sequence>
<name>A0A182W238_9DIPT</name>
<feature type="region of interest" description="Disordered" evidence="4">
    <location>
        <begin position="114"/>
        <end position="142"/>
    </location>
</feature>
<dbReference type="VEuPathDB" id="VectorBase:AMIN004398"/>
<evidence type="ECO:0000256" key="1">
    <source>
        <dbReference type="ARBA" id="ARBA00004604"/>
    </source>
</evidence>
<evidence type="ECO:0000259" key="5">
    <source>
        <dbReference type="Pfam" id="PF06862"/>
    </source>
</evidence>
<keyword evidence="3" id="KW-0539">Nucleus</keyword>
<evidence type="ECO:0000313" key="8">
    <source>
        <dbReference type="Proteomes" id="UP000075920"/>
    </source>
</evidence>
<dbReference type="Pfam" id="PF22916">
    <property type="entry name" value="UTP25_NTPase-like"/>
    <property type="match status" value="1"/>
</dbReference>
<dbReference type="GO" id="GO:0019843">
    <property type="term" value="F:rRNA binding"/>
    <property type="evidence" value="ECO:0007669"/>
    <property type="project" value="TreeGrafter"/>
</dbReference>
<feature type="domain" description="UTP25 C-terminal" evidence="5">
    <location>
        <begin position="266"/>
        <end position="325"/>
    </location>
</feature>
<dbReference type="PANTHER" id="PTHR12933:SF0">
    <property type="entry name" value="U3 SMALL NUCLEOLAR RNA-ASSOCIATED PROTEIN 25 HOMOLOG"/>
    <property type="match status" value="1"/>
</dbReference>
<organism evidence="7 8">
    <name type="scientific">Anopheles minimus</name>
    <dbReference type="NCBI Taxonomy" id="112268"/>
    <lineage>
        <taxon>Eukaryota</taxon>
        <taxon>Metazoa</taxon>
        <taxon>Ecdysozoa</taxon>
        <taxon>Arthropoda</taxon>
        <taxon>Hexapoda</taxon>
        <taxon>Insecta</taxon>
        <taxon>Pterygota</taxon>
        <taxon>Neoptera</taxon>
        <taxon>Endopterygota</taxon>
        <taxon>Diptera</taxon>
        <taxon>Nematocera</taxon>
        <taxon>Culicoidea</taxon>
        <taxon>Culicidae</taxon>
        <taxon>Anophelinae</taxon>
        <taxon>Anopheles</taxon>
    </lineage>
</organism>
<comment type="subcellular location">
    <subcellularLocation>
        <location evidence="1">Nucleus</location>
        <location evidence="1">Nucleolus</location>
    </subcellularLocation>
</comment>
<dbReference type="GO" id="GO:0000462">
    <property type="term" value="P:maturation of SSU-rRNA from tricistronic rRNA transcript (SSU-rRNA, 5.8S rRNA, LSU-rRNA)"/>
    <property type="evidence" value="ECO:0007669"/>
    <property type="project" value="TreeGrafter"/>
</dbReference>
<evidence type="ECO:0000256" key="2">
    <source>
        <dbReference type="ARBA" id="ARBA00009223"/>
    </source>
</evidence>
<keyword evidence="8" id="KW-1185">Reference proteome</keyword>
<evidence type="ECO:0000256" key="3">
    <source>
        <dbReference type="ARBA" id="ARBA00023242"/>
    </source>
</evidence>
<feature type="compositionally biased region" description="Acidic residues" evidence="4">
    <location>
        <begin position="127"/>
        <end position="140"/>
    </location>
</feature>
<dbReference type="InterPro" id="IPR053939">
    <property type="entry name" value="UTP25_C"/>
</dbReference>
<dbReference type="GO" id="GO:0032040">
    <property type="term" value="C:small-subunit processome"/>
    <property type="evidence" value="ECO:0007669"/>
    <property type="project" value="TreeGrafter"/>
</dbReference>
<reference evidence="8" key="1">
    <citation type="submission" date="2013-03" db="EMBL/GenBank/DDBJ databases">
        <title>The Genome Sequence of Anopheles minimus MINIMUS1.</title>
        <authorList>
            <consortium name="The Broad Institute Genomics Platform"/>
            <person name="Neafsey D.E."/>
            <person name="Walton C."/>
            <person name="Walker B."/>
            <person name="Young S.K."/>
            <person name="Zeng Q."/>
            <person name="Gargeya S."/>
            <person name="Fitzgerald M."/>
            <person name="Haas B."/>
            <person name="Abouelleil A."/>
            <person name="Allen A.W."/>
            <person name="Alvarado L."/>
            <person name="Arachchi H.M."/>
            <person name="Berlin A.M."/>
            <person name="Chapman S.B."/>
            <person name="Gainer-Dewar J."/>
            <person name="Goldberg J."/>
            <person name="Griggs A."/>
            <person name="Gujja S."/>
            <person name="Hansen M."/>
            <person name="Howarth C."/>
            <person name="Imamovic A."/>
            <person name="Ireland A."/>
            <person name="Larimer J."/>
            <person name="McCowan C."/>
            <person name="Murphy C."/>
            <person name="Pearson M."/>
            <person name="Poon T.W."/>
            <person name="Priest M."/>
            <person name="Roberts A."/>
            <person name="Saif S."/>
            <person name="Shea T."/>
            <person name="Sisk P."/>
            <person name="Sykes S."/>
            <person name="Wortman J."/>
            <person name="Nusbaum C."/>
            <person name="Birren B."/>
        </authorList>
    </citation>
    <scope>NUCLEOTIDE SEQUENCE [LARGE SCALE GENOMIC DNA]</scope>
    <source>
        <strain evidence="8">MINIMUS1</strain>
    </source>
</reference>
<evidence type="ECO:0008006" key="9">
    <source>
        <dbReference type="Google" id="ProtNLM"/>
    </source>
</evidence>
<protein>
    <recommendedName>
        <fullName evidence="9">Digestive organ expansion factor-like protein</fullName>
    </recommendedName>
</protein>
<proteinExistence type="inferred from homology"/>
<reference evidence="7" key="2">
    <citation type="submission" date="2020-05" db="UniProtKB">
        <authorList>
            <consortium name="EnsemblMetazoa"/>
        </authorList>
    </citation>
    <scope>IDENTIFICATION</scope>
    <source>
        <strain evidence="7">MINIMUS1</strain>
    </source>
</reference>
<evidence type="ECO:0000313" key="7">
    <source>
        <dbReference type="EnsemblMetazoa" id="AMIN004398-PA"/>
    </source>
</evidence>
<dbReference type="GO" id="GO:0034511">
    <property type="term" value="F:U3 snoRNA binding"/>
    <property type="evidence" value="ECO:0007669"/>
    <property type="project" value="InterPro"/>
</dbReference>
<dbReference type="Pfam" id="PF06862">
    <property type="entry name" value="Utp25_C"/>
    <property type="match status" value="1"/>
</dbReference>
<comment type="similarity">
    <text evidence="2">Belongs to the UTP25 family.</text>
</comment>
<dbReference type="InterPro" id="IPR010678">
    <property type="entry name" value="UTP25"/>
</dbReference>
<feature type="compositionally biased region" description="Acidic residues" evidence="4">
    <location>
        <begin position="63"/>
        <end position="75"/>
    </location>
</feature>
<dbReference type="EnsemblMetazoa" id="AMIN004398-RA">
    <property type="protein sequence ID" value="AMIN004398-PA"/>
    <property type="gene ID" value="AMIN004398"/>
</dbReference>
<evidence type="ECO:0000259" key="6">
    <source>
        <dbReference type="Pfam" id="PF22916"/>
    </source>
</evidence>